<accession>A0A2S6GJF3</accession>
<evidence type="ECO:0000313" key="2">
    <source>
        <dbReference type="Proteomes" id="UP000239203"/>
    </source>
</evidence>
<proteinExistence type="predicted"/>
<sequence>MTGGAVVEREAGGPGRVSLWRRPRGRGMVGALVVAAVSTQVWLFSAPGDSPADAVSGYFRAAIDEDCGTAFGLLTAPVVGSYGTVDRLCERAKADTLLSFQVGDTTMTAEGAKVTVTLVRPNLTLVDVATMVQVDGHWRIASFEVISSDRGHGRP</sequence>
<dbReference type="AlphaFoldDB" id="A0A2S6GJF3"/>
<evidence type="ECO:0008006" key="3">
    <source>
        <dbReference type="Google" id="ProtNLM"/>
    </source>
</evidence>
<comment type="caution">
    <text evidence="1">The sequence shown here is derived from an EMBL/GenBank/DDBJ whole genome shotgun (WGS) entry which is preliminary data.</text>
</comment>
<reference evidence="1 2" key="1">
    <citation type="submission" date="2018-02" db="EMBL/GenBank/DDBJ databases">
        <title>Genomic Encyclopedia of Archaeal and Bacterial Type Strains, Phase II (KMG-II): from individual species to whole genera.</title>
        <authorList>
            <person name="Goeker M."/>
        </authorList>
    </citation>
    <scope>NUCLEOTIDE SEQUENCE [LARGE SCALE GENOMIC DNA]</scope>
    <source>
        <strain evidence="1 2">YU 961-1</strain>
    </source>
</reference>
<dbReference type="OrthoDB" id="3694352at2"/>
<organism evidence="1 2">
    <name type="scientific">Actinokineospora auranticolor</name>
    <dbReference type="NCBI Taxonomy" id="155976"/>
    <lineage>
        <taxon>Bacteria</taxon>
        <taxon>Bacillati</taxon>
        <taxon>Actinomycetota</taxon>
        <taxon>Actinomycetes</taxon>
        <taxon>Pseudonocardiales</taxon>
        <taxon>Pseudonocardiaceae</taxon>
        <taxon>Actinokineospora</taxon>
    </lineage>
</organism>
<dbReference type="Proteomes" id="UP000239203">
    <property type="component" value="Unassembled WGS sequence"/>
</dbReference>
<dbReference type="RefSeq" id="WP_146108200.1">
    <property type="nucleotide sequence ID" value="NZ_CP154825.1"/>
</dbReference>
<protein>
    <recommendedName>
        <fullName evidence="3">DUF4878 domain-containing protein</fullName>
    </recommendedName>
</protein>
<evidence type="ECO:0000313" key="1">
    <source>
        <dbReference type="EMBL" id="PPK65362.1"/>
    </source>
</evidence>
<gene>
    <name evidence="1" type="ORF">CLV40_11414</name>
</gene>
<name>A0A2S6GJF3_9PSEU</name>
<keyword evidence="2" id="KW-1185">Reference proteome</keyword>
<dbReference type="EMBL" id="PTIX01000014">
    <property type="protein sequence ID" value="PPK65362.1"/>
    <property type="molecule type" value="Genomic_DNA"/>
</dbReference>